<protein>
    <submittedName>
        <fullName evidence="1">Uncharacterized protein</fullName>
    </submittedName>
</protein>
<evidence type="ECO:0000313" key="1">
    <source>
        <dbReference type="EMBL" id="QEK39226.1"/>
    </source>
</evidence>
<gene>
    <name evidence="1" type="ORF">FZC36_02205</name>
</gene>
<dbReference type="EMBL" id="CP043314">
    <property type="protein sequence ID" value="QEK39226.1"/>
    <property type="molecule type" value="Genomic_DNA"/>
</dbReference>
<dbReference type="KEGG" id="nabu:FZC36_02205"/>
<proteinExistence type="predicted"/>
<keyword evidence="2" id="KW-1185">Reference proteome</keyword>
<reference evidence="1 2" key="1">
    <citation type="submission" date="2019-08" db="EMBL/GenBank/DDBJ databases">
        <title>Highly reduced genomes of protist endosymbionts show evolutionary convergence.</title>
        <authorList>
            <person name="George E."/>
            <person name="Husnik F."/>
            <person name="Tashyreva D."/>
            <person name="Prokopchuk G."/>
            <person name="Horak A."/>
            <person name="Kwong W.K."/>
            <person name="Lukes J."/>
            <person name="Keeling P.J."/>
        </authorList>
    </citation>
    <scope>NUCLEOTIDE SEQUENCE [LARGE SCALE GENOMIC DNA]</scope>
    <source>
        <strain evidence="1">1604HC</strain>
    </source>
</reference>
<dbReference type="Proteomes" id="UP000324924">
    <property type="component" value="Chromosome"/>
</dbReference>
<dbReference type="AlphaFoldDB" id="A0A5C0UGI1"/>
<accession>A0A5C0UGI1</accession>
<evidence type="ECO:0000313" key="2">
    <source>
        <dbReference type="Proteomes" id="UP000324924"/>
    </source>
</evidence>
<sequence>MYSYNLSANSYVCKKVQKGRPKKNITPLSNQVFKPNEASRCENLSTLEFIYRVGKINKEEYEAGLFYEKLARKSIYLTGGPCVANFSSCKLSEKSSSNIKTSDNVQSFEVKILKKWKKIKQILICESNAVEMTVFKVIVENKMRKELLSIGNKDIKLLKQGLSVIFDYWSKINHHG</sequence>
<name>A0A5C0UGI1_9PROT</name>
<organism evidence="1 2">
    <name type="scientific">Candidatus Nesciobacter abundans</name>
    <dbReference type="NCBI Taxonomy" id="2601668"/>
    <lineage>
        <taxon>Bacteria</taxon>
        <taxon>Pseudomonadati</taxon>
        <taxon>Pseudomonadota</taxon>
        <taxon>Alphaproteobacteria</taxon>
        <taxon>Holosporales</taxon>
        <taxon>Holosporaceae</taxon>
        <taxon>Candidatus Nesciobacter</taxon>
    </lineage>
</organism>
<dbReference type="RefSeq" id="WP_148972349.1">
    <property type="nucleotide sequence ID" value="NZ_CP043314.1"/>
</dbReference>